<accession>A0A3E5FRR9</accession>
<dbReference type="Proteomes" id="UP000261087">
    <property type="component" value="Unassembled WGS sequence"/>
</dbReference>
<protein>
    <submittedName>
        <fullName evidence="1">Uncharacterized protein</fullName>
    </submittedName>
</protein>
<organism evidence="1 2">
    <name type="scientific">Thomasclavelia spiroformis</name>
    <dbReference type="NCBI Taxonomy" id="29348"/>
    <lineage>
        <taxon>Bacteria</taxon>
        <taxon>Bacillati</taxon>
        <taxon>Bacillota</taxon>
        <taxon>Erysipelotrichia</taxon>
        <taxon>Erysipelotrichales</taxon>
        <taxon>Coprobacillaceae</taxon>
        <taxon>Thomasclavelia</taxon>
    </lineage>
</organism>
<evidence type="ECO:0000313" key="1">
    <source>
        <dbReference type="EMBL" id="RGO11790.1"/>
    </source>
</evidence>
<sequence>MCKECYIDKKRMTPLLNPIYCLQNHTQYICGTCGRCICIEHDSKRGLQRWNFPFKSLEIAKIYLRTADYSMKKACGIYEIVNNKGKVSYKIFVDHNDLQEYLKKNKNKTCKDMKPVYIINEYKEYPNTQIRKLSLEEIQKYMIEQEANRNDRYSK</sequence>
<dbReference type="RefSeq" id="WP_117604624.1">
    <property type="nucleotide sequence ID" value="NZ_JBKTYH010000031.1"/>
</dbReference>
<dbReference type="AlphaFoldDB" id="A0A3E5FRR9"/>
<proteinExistence type="predicted"/>
<name>A0A3E5FRR9_9FIRM</name>
<evidence type="ECO:0000313" key="2">
    <source>
        <dbReference type="Proteomes" id="UP000261087"/>
    </source>
</evidence>
<comment type="caution">
    <text evidence="1">The sequence shown here is derived from an EMBL/GenBank/DDBJ whole genome shotgun (WGS) entry which is preliminary data.</text>
</comment>
<reference evidence="1 2" key="1">
    <citation type="submission" date="2018-08" db="EMBL/GenBank/DDBJ databases">
        <title>A genome reference for cultivated species of the human gut microbiota.</title>
        <authorList>
            <person name="Zou Y."/>
            <person name="Xue W."/>
            <person name="Luo G."/>
        </authorList>
    </citation>
    <scope>NUCLEOTIDE SEQUENCE [LARGE SCALE GENOMIC DNA]</scope>
    <source>
        <strain evidence="1 2">OM02-6</strain>
    </source>
</reference>
<gene>
    <name evidence="1" type="ORF">DXB31_03310</name>
</gene>
<dbReference type="EMBL" id="QSVF01000005">
    <property type="protein sequence ID" value="RGO11790.1"/>
    <property type="molecule type" value="Genomic_DNA"/>
</dbReference>